<dbReference type="SUPFAM" id="SSF51735">
    <property type="entry name" value="NAD(P)-binding Rossmann-fold domains"/>
    <property type="match status" value="1"/>
</dbReference>
<evidence type="ECO:0000313" key="5">
    <source>
        <dbReference type="Proteomes" id="UP001500957"/>
    </source>
</evidence>
<dbReference type="InterPro" id="IPR002347">
    <property type="entry name" value="SDR_fam"/>
</dbReference>
<comment type="caution">
    <text evidence="4">The sequence shown here is derived from an EMBL/GenBank/DDBJ whole genome shotgun (WGS) entry which is preliminary data.</text>
</comment>
<dbReference type="EMBL" id="BAAAHE010000014">
    <property type="protein sequence ID" value="GAA0617886.1"/>
    <property type="molecule type" value="Genomic_DNA"/>
</dbReference>
<name>A0ABN1GS63_9ACTN</name>
<dbReference type="Proteomes" id="UP001500957">
    <property type="component" value="Unassembled WGS sequence"/>
</dbReference>
<dbReference type="PRINTS" id="PR00081">
    <property type="entry name" value="GDHRDH"/>
</dbReference>
<sequence>MTSPGGGRVAGKVVLITGAARGQGRHQAIALAEQGADILALDLCADIDSVPYPLATPDELDETAKLVAATGRRVVALRVDVRERAELRRAVADGVAELGRLDVVVAQAGITALGAELPRTAWADTVDVNLVGVVNTVHAALPHLGAGASVIATGSLVALRPRRAYDEAGPGSAGYKYAKLALAHYIHELATVLAPERIRVNAVHPTNVDTPMLQNDSIYRQFRRDLEHPTREDAEGVFGVIHPMPTPFVDAADITHAVLYLASDESRYVTGMQLRVDAGGYLTVNEFRP</sequence>
<dbReference type="InterPro" id="IPR036291">
    <property type="entry name" value="NAD(P)-bd_dom_sf"/>
</dbReference>
<dbReference type="RefSeq" id="WP_344604243.1">
    <property type="nucleotide sequence ID" value="NZ_BAAAHE010000014.1"/>
</dbReference>
<dbReference type="PANTHER" id="PTHR24321:SF8">
    <property type="entry name" value="ESTRADIOL 17-BETA-DEHYDROGENASE 8-RELATED"/>
    <property type="match status" value="1"/>
</dbReference>
<keyword evidence="2" id="KW-0560">Oxidoreductase</keyword>
<evidence type="ECO:0000256" key="3">
    <source>
        <dbReference type="ARBA" id="ARBA00023027"/>
    </source>
</evidence>
<dbReference type="Gene3D" id="3.40.50.720">
    <property type="entry name" value="NAD(P)-binding Rossmann-like Domain"/>
    <property type="match status" value="1"/>
</dbReference>
<gene>
    <name evidence="4" type="ORF">GCM10009547_20240</name>
</gene>
<protein>
    <submittedName>
        <fullName evidence="4">Mycofactocin-coupled SDR family oxidoreductase</fullName>
    </submittedName>
</protein>
<dbReference type="PANTHER" id="PTHR24321">
    <property type="entry name" value="DEHYDROGENASES, SHORT CHAIN"/>
    <property type="match status" value="1"/>
</dbReference>
<dbReference type="NCBIfam" id="TIGR03971">
    <property type="entry name" value="SDR_subfam_1"/>
    <property type="match status" value="1"/>
</dbReference>
<keyword evidence="5" id="KW-1185">Reference proteome</keyword>
<reference evidence="4 5" key="1">
    <citation type="journal article" date="2019" name="Int. J. Syst. Evol. Microbiol.">
        <title>The Global Catalogue of Microorganisms (GCM) 10K type strain sequencing project: providing services to taxonomists for standard genome sequencing and annotation.</title>
        <authorList>
            <consortium name="The Broad Institute Genomics Platform"/>
            <consortium name="The Broad Institute Genome Sequencing Center for Infectious Disease"/>
            <person name="Wu L."/>
            <person name="Ma J."/>
        </authorList>
    </citation>
    <scope>NUCLEOTIDE SEQUENCE [LARGE SCALE GENOMIC DNA]</scope>
    <source>
        <strain evidence="4 5">JCM 10671</strain>
    </source>
</reference>
<accession>A0ABN1GS63</accession>
<dbReference type="InterPro" id="IPR023985">
    <property type="entry name" value="SDR_subfam_1"/>
</dbReference>
<dbReference type="Pfam" id="PF13561">
    <property type="entry name" value="adh_short_C2"/>
    <property type="match status" value="1"/>
</dbReference>
<evidence type="ECO:0000256" key="2">
    <source>
        <dbReference type="ARBA" id="ARBA00023002"/>
    </source>
</evidence>
<organism evidence="4 5">
    <name type="scientific">Sporichthya brevicatena</name>
    <dbReference type="NCBI Taxonomy" id="171442"/>
    <lineage>
        <taxon>Bacteria</taxon>
        <taxon>Bacillati</taxon>
        <taxon>Actinomycetota</taxon>
        <taxon>Actinomycetes</taxon>
        <taxon>Sporichthyales</taxon>
        <taxon>Sporichthyaceae</taxon>
        <taxon>Sporichthya</taxon>
    </lineage>
</organism>
<evidence type="ECO:0000256" key="1">
    <source>
        <dbReference type="ARBA" id="ARBA00006484"/>
    </source>
</evidence>
<proteinExistence type="inferred from homology"/>
<comment type="similarity">
    <text evidence="1">Belongs to the short-chain dehydrogenases/reductases (SDR) family.</text>
</comment>
<evidence type="ECO:0000313" key="4">
    <source>
        <dbReference type="EMBL" id="GAA0617886.1"/>
    </source>
</evidence>
<dbReference type="CDD" id="cd05233">
    <property type="entry name" value="SDR_c"/>
    <property type="match status" value="1"/>
</dbReference>
<keyword evidence="3" id="KW-0520">NAD</keyword>